<protein>
    <submittedName>
        <fullName evidence="1">Uncharacterized protein</fullName>
    </submittedName>
</protein>
<reference evidence="1" key="2">
    <citation type="submission" date="2006-06" db="EMBL/GenBank/DDBJ databases">
        <authorList>
            <person name="Buell R."/>
            <person name="Wing R.A."/>
            <person name="McCombie W.A."/>
            <person name="Ouyang S."/>
        </authorList>
    </citation>
    <scope>NUCLEOTIDE SEQUENCE</scope>
</reference>
<accession>Q10MF4</accession>
<dbReference type="AlphaFoldDB" id="Q10MF4"/>
<evidence type="ECO:0000313" key="1">
    <source>
        <dbReference type="EMBL" id="ABF95575.1"/>
    </source>
</evidence>
<reference evidence="1" key="1">
    <citation type="journal article" date="2005" name="Genome Res.">
        <title>Sequence, annotation, and analysis of synteny between rice chromosome 3 and diverged grass species.</title>
        <authorList>
            <consortium name="Rice Chromosome 3 Sequencing Consortium"/>
            <person name="Buell C.R."/>
            <person name="Yuan Q."/>
            <person name="Ouyang S."/>
            <person name="Liu J."/>
            <person name="Zhu W."/>
            <person name="Wang A."/>
            <person name="Maiti R."/>
            <person name="Haas B."/>
            <person name="Wortman J."/>
            <person name="Pertea M."/>
            <person name="Jones K.M."/>
            <person name="Kim M."/>
            <person name="Overton L."/>
            <person name="Tsitrin T."/>
            <person name="Fadrosh D."/>
            <person name="Bera J."/>
            <person name="Weaver B."/>
            <person name="Jin S."/>
            <person name="Johri S."/>
            <person name="Reardon M."/>
            <person name="Webb K."/>
            <person name="Hill J."/>
            <person name="Moffat K."/>
            <person name="Tallon L."/>
            <person name="Van Aken S."/>
            <person name="Lewis M."/>
            <person name="Utterback T."/>
            <person name="Feldblyum T."/>
            <person name="Zismann V."/>
            <person name="Iobst S."/>
            <person name="Hsiao J."/>
            <person name="de Vazeille A.R."/>
            <person name="Salzberg S.L."/>
            <person name="White O."/>
            <person name="Fraser C."/>
            <person name="Yu Y."/>
            <person name="Kim H."/>
            <person name="Rambo T."/>
            <person name="Currie J."/>
            <person name="Collura K."/>
            <person name="Kernodle-Thompson S."/>
            <person name="Wei F."/>
            <person name="Kudrna K."/>
            <person name="Ammiraju J.S."/>
            <person name="Luo M."/>
            <person name="Goicoechea J.L."/>
            <person name="Wing R.A."/>
            <person name="Henry D."/>
            <person name="Oates R."/>
            <person name="Palmer M."/>
            <person name="Pries G."/>
            <person name="Saski C."/>
            <person name="Simmons J."/>
            <person name="Soderlund C."/>
            <person name="Nelson W."/>
            <person name="de la Bastide M."/>
            <person name="Spiegel L."/>
            <person name="Nascimento L."/>
            <person name="Huang E."/>
            <person name="Preston R."/>
            <person name="Zutavern T."/>
            <person name="Palmer L."/>
            <person name="O'Shaughnessy A."/>
            <person name="Dike S."/>
            <person name="McCombie W.R."/>
            <person name="Minx P."/>
            <person name="Cordum H."/>
            <person name="Wilson R."/>
            <person name="Jin W."/>
            <person name="Lee H.R."/>
            <person name="Jiang J."/>
            <person name="Jackson S."/>
        </authorList>
    </citation>
    <scope>NUCLEOTIDE SEQUENCE [LARGE SCALE GENOMIC DNA]</scope>
</reference>
<gene>
    <name evidence="1" type="ordered locus">LOC_Os03g19710</name>
</gene>
<name>Q10MF4_ORYSJ</name>
<dbReference type="EMBL" id="DP000009">
    <property type="protein sequence ID" value="ABF95575.1"/>
    <property type="molecule type" value="Genomic_DNA"/>
</dbReference>
<sequence>MDGTGRFTPTPRIEASLVLGGAATTVLHQASMESVAAAIPCAVTGNGKKTDAREAWGRRRRWKFGYVCFRNTPNNPIVPGVLIKRPDISISVKSPPPRRLVFHFIRVLRAVINARNRKYFLLSSQSSASISPGLPGIHGVTGIVGQTEPTYLANTAHPPLAPCGAPCICLEENDATWQCGTVITSRHLCCRCGFRTTYAEPLFARRRHFVMQPP</sequence>
<proteinExistence type="predicted"/>
<organism evidence="1">
    <name type="scientific">Oryza sativa subsp. japonica</name>
    <name type="common">Rice</name>
    <dbReference type="NCBI Taxonomy" id="39947"/>
    <lineage>
        <taxon>Eukaryota</taxon>
        <taxon>Viridiplantae</taxon>
        <taxon>Streptophyta</taxon>
        <taxon>Embryophyta</taxon>
        <taxon>Tracheophyta</taxon>
        <taxon>Spermatophyta</taxon>
        <taxon>Magnoliopsida</taxon>
        <taxon>Liliopsida</taxon>
        <taxon>Poales</taxon>
        <taxon>Poaceae</taxon>
        <taxon>BOP clade</taxon>
        <taxon>Oryzoideae</taxon>
        <taxon>Oryzeae</taxon>
        <taxon>Oryzinae</taxon>
        <taxon>Oryza</taxon>
        <taxon>Oryza sativa</taxon>
    </lineage>
</organism>